<sequence>MNRSSYLFILFFLISSLAAFRAEAQKRFLGIDPRSKVPERGIVIQLTTGLAAVKSDICGSIPCNDIGLNIGVGAMYKFTPMVAASIELQRLKLGAEEKTPTKDLAFRSEVLELSTTFVVNLLDSYSGSNLYRSSRKRFIVPYAKAGIGAVYYKPTSYPASQGSLDDSQTTYDPERNYPAVAAVIPFGGGMRFRLNDQFSVAPEILYHITTTDYLDNIGPRLGNASNKDHYLTATVKLLYTPSIKSSIFSKKK</sequence>
<evidence type="ECO:0000259" key="2">
    <source>
        <dbReference type="Pfam" id="PF13505"/>
    </source>
</evidence>
<dbReference type="InterPro" id="IPR011250">
    <property type="entry name" value="OMP/PagP_B-barrel"/>
</dbReference>
<keyword evidence="1" id="KW-0732">Signal</keyword>
<dbReference type="EMBL" id="JBHUIM010000001">
    <property type="protein sequence ID" value="MFD2245500.1"/>
    <property type="molecule type" value="Genomic_DNA"/>
</dbReference>
<dbReference type="Proteomes" id="UP001597374">
    <property type="component" value="Unassembled WGS sequence"/>
</dbReference>
<dbReference type="RefSeq" id="WP_250429038.1">
    <property type="nucleotide sequence ID" value="NZ_JALPRR010000002.1"/>
</dbReference>
<evidence type="ECO:0000313" key="3">
    <source>
        <dbReference type="EMBL" id="MFD2245500.1"/>
    </source>
</evidence>
<protein>
    <submittedName>
        <fullName evidence="3">Outer membrane beta-barrel protein</fullName>
    </submittedName>
</protein>
<organism evidence="3 4">
    <name type="scientific">Pontibacter ruber</name>
    <dbReference type="NCBI Taxonomy" id="1343895"/>
    <lineage>
        <taxon>Bacteria</taxon>
        <taxon>Pseudomonadati</taxon>
        <taxon>Bacteroidota</taxon>
        <taxon>Cytophagia</taxon>
        <taxon>Cytophagales</taxon>
        <taxon>Hymenobacteraceae</taxon>
        <taxon>Pontibacter</taxon>
    </lineage>
</organism>
<name>A0ABW5CWU4_9BACT</name>
<feature type="domain" description="Outer membrane protein beta-barrel" evidence="2">
    <location>
        <begin position="44"/>
        <end position="211"/>
    </location>
</feature>
<accession>A0ABW5CWU4</accession>
<evidence type="ECO:0000256" key="1">
    <source>
        <dbReference type="ARBA" id="ARBA00022729"/>
    </source>
</evidence>
<dbReference type="Pfam" id="PF13505">
    <property type="entry name" value="OMP_b-brl"/>
    <property type="match status" value="1"/>
</dbReference>
<proteinExistence type="predicted"/>
<dbReference type="SUPFAM" id="SSF56925">
    <property type="entry name" value="OMPA-like"/>
    <property type="match status" value="1"/>
</dbReference>
<comment type="caution">
    <text evidence="3">The sequence shown here is derived from an EMBL/GenBank/DDBJ whole genome shotgun (WGS) entry which is preliminary data.</text>
</comment>
<keyword evidence="4" id="KW-1185">Reference proteome</keyword>
<gene>
    <name evidence="3" type="ORF">ACFSKP_04485</name>
</gene>
<reference evidence="4" key="1">
    <citation type="journal article" date="2019" name="Int. J. Syst. Evol. Microbiol.">
        <title>The Global Catalogue of Microorganisms (GCM) 10K type strain sequencing project: providing services to taxonomists for standard genome sequencing and annotation.</title>
        <authorList>
            <consortium name="The Broad Institute Genomics Platform"/>
            <consortium name="The Broad Institute Genome Sequencing Center for Infectious Disease"/>
            <person name="Wu L."/>
            <person name="Ma J."/>
        </authorList>
    </citation>
    <scope>NUCLEOTIDE SEQUENCE [LARGE SCALE GENOMIC DNA]</scope>
    <source>
        <strain evidence="4">CGMCC 4.1782</strain>
    </source>
</reference>
<evidence type="ECO:0000313" key="4">
    <source>
        <dbReference type="Proteomes" id="UP001597374"/>
    </source>
</evidence>
<dbReference type="InterPro" id="IPR027385">
    <property type="entry name" value="Beta-barrel_OMP"/>
</dbReference>